<protein>
    <submittedName>
        <fullName evidence="5">AAEL005891-PA</fullName>
    </submittedName>
</protein>
<evidence type="ECO:0000259" key="4">
    <source>
        <dbReference type="PROSITE" id="PS50222"/>
    </source>
</evidence>
<proteinExistence type="predicted"/>
<keyword evidence="3" id="KW-0106">Calcium</keyword>
<keyword evidence="2" id="KW-0677">Repeat</keyword>
<dbReference type="Gene3D" id="1.10.238.10">
    <property type="entry name" value="EF-hand"/>
    <property type="match status" value="1"/>
</dbReference>
<dbReference type="PANTHER" id="PTHR23048">
    <property type="entry name" value="MYOSIN LIGHT CHAIN 1, 3"/>
    <property type="match status" value="1"/>
</dbReference>
<name>A0A1S4FBU1_AEDAE</name>
<reference evidence="5" key="3">
    <citation type="submission" date="2012-09" db="EMBL/GenBank/DDBJ databases">
        <authorList>
            <consortium name="VectorBase"/>
        </authorList>
    </citation>
    <scope>NUCLEOTIDE SEQUENCE</scope>
    <source>
        <strain evidence="5">Liverpool</strain>
    </source>
</reference>
<feature type="domain" description="EF-hand" evidence="4">
    <location>
        <begin position="82"/>
        <end position="117"/>
    </location>
</feature>
<dbReference type="EMBL" id="CH477363">
    <property type="protein sequence ID" value="EAT42608.1"/>
    <property type="molecule type" value="Genomic_DNA"/>
</dbReference>
<dbReference type="AlphaFoldDB" id="A0A1S4FBU1"/>
<dbReference type="OMA" id="QMFEMFD"/>
<keyword evidence="1" id="KW-0479">Metal-binding</keyword>
<dbReference type="FunFam" id="1.10.238.10:FF:000181">
    <property type="entry name" value="CALML5 isoform 1"/>
    <property type="match status" value="1"/>
</dbReference>
<dbReference type="InterPro" id="IPR011992">
    <property type="entry name" value="EF-hand-dom_pair"/>
</dbReference>
<dbReference type="InterPro" id="IPR018247">
    <property type="entry name" value="EF_Hand_1_Ca_BS"/>
</dbReference>
<dbReference type="PROSITE" id="PS50222">
    <property type="entry name" value="EF_HAND_2"/>
    <property type="match status" value="4"/>
</dbReference>
<organism evidence="5 6">
    <name type="scientific">Aedes aegypti</name>
    <name type="common">Yellowfever mosquito</name>
    <name type="synonym">Culex aegypti</name>
    <dbReference type="NCBI Taxonomy" id="7159"/>
    <lineage>
        <taxon>Eukaryota</taxon>
        <taxon>Metazoa</taxon>
        <taxon>Ecdysozoa</taxon>
        <taxon>Arthropoda</taxon>
        <taxon>Hexapoda</taxon>
        <taxon>Insecta</taxon>
        <taxon>Pterygota</taxon>
        <taxon>Neoptera</taxon>
        <taxon>Endopterygota</taxon>
        <taxon>Diptera</taxon>
        <taxon>Nematocera</taxon>
        <taxon>Culicoidea</taxon>
        <taxon>Culicidae</taxon>
        <taxon>Culicinae</taxon>
        <taxon>Aedini</taxon>
        <taxon>Aedes</taxon>
        <taxon>Stegomyia</taxon>
    </lineage>
</organism>
<feature type="domain" description="EF-hand" evidence="4">
    <location>
        <begin position="118"/>
        <end position="149"/>
    </location>
</feature>
<dbReference type="Pfam" id="PF13499">
    <property type="entry name" value="EF-hand_7"/>
    <property type="match status" value="2"/>
</dbReference>
<sequence length="149" mass="16694">MSAHSLTEEQGRQFRQMFEMFDKNGDGSISTSELGSVIRALGMNPSIAEIEQMIHEVDLDGSGSIELNEFLILMARKSREGSTQEELRDAFKIFDKDGDGFLTVDELSAVMKNFGERLTDDELADLLEEADIDGDGKINYEEFVIMLSK</sequence>
<dbReference type="PROSITE" id="PS00018">
    <property type="entry name" value="EF_HAND_1"/>
    <property type="match status" value="4"/>
</dbReference>
<dbReference type="Proteomes" id="UP000682892">
    <property type="component" value="Chromosome 2"/>
</dbReference>
<dbReference type="SUPFAM" id="SSF47473">
    <property type="entry name" value="EF-hand"/>
    <property type="match status" value="1"/>
</dbReference>
<evidence type="ECO:0000313" key="6">
    <source>
        <dbReference type="Proteomes" id="UP000682892"/>
    </source>
</evidence>
<dbReference type="InterPro" id="IPR050230">
    <property type="entry name" value="CALM/Myosin/TropC-like"/>
</dbReference>
<feature type="domain" description="EF-hand" evidence="4">
    <location>
        <begin position="9"/>
        <end position="44"/>
    </location>
</feature>
<evidence type="ECO:0000256" key="2">
    <source>
        <dbReference type="ARBA" id="ARBA00022737"/>
    </source>
</evidence>
<dbReference type="InterPro" id="IPR002048">
    <property type="entry name" value="EF_hand_dom"/>
</dbReference>
<evidence type="ECO:0000256" key="1">
    <source>
        <dbReference type="ARBA" id="ARBA00022723"/>
    </source>
</evidence>
<dbReference type="KEGG" id="aag:5567130"/>
<reference evidence="5" key="2">
    <citation type="journal article" date="2007" name="Science">
        <title>Genome sequence of Aedes aegypti, a major arbovirus vector.</title>
        <authorList>
            <person name="Nene V."/>
            <person name="Wortman J.R."/>
            <person name="Lawson D."/>
            <person name="Haas B."/>
            <person name="Kodira C."/>
            <person name="Tu Z.J."/>
            <person name="Loftus B."/>
            <person name="Xi Z."/>
            <person name="Megy K."/>
            <person name="Grabherr M."/>
            <person name="Ren Q."/>
            <person name="Zdobnov E.M."/>
            <person name="Lobo N.F."/>
            <person name="Campbell K.S."/>
            <person name="Brown S.E."/>
            <person name="Bonaldo M.F."/>
            <person name="Zhu J."/>
            <person name="Sinkins S.P."/>
            <person name="Hogenkamp D.G."/>
            <person name="Amedeo P."/>
            <person name="Arensburger P."/>
            <person name="Atkinson P.W."/>
            <person name="Bidwell S."/>
            <person name="Biedler J."/>
            <person name="Birney E."/>
            <person name="Bruggner R.V."/>
            <person name="Costas J."/>
            <person name="Coy M.R."/>
            <person name="Crabtree J."/>
            <person name="Crawford M."/>
            <person name="Debruyn B."/>
            <person name="Decaprio D."/>
            <person name="Eiglmeier K."/>
            <person name="Eisenstadt E."/>
            <person name="El-Dorry H."/>
            <person name="Gelbart W.M."/>
            <person name="Gomes S.L."/>
            <person name="Hammond M."/>
            <person name="Hannick L.I."/>
            <person name="Hogan J.R."/>
            <person name="Holmes M.H."/>
            <person name="Jaffe D."/>
            <person name="Johnston J.S."/>
            <person name="Kennedy R.C."/>
            <person name="Koo H."/>
            <person name="Kravitz S."/>
            <person name="Kriventseva E.V."/>
            <person name="Kulp D."/>
            <person name="Labutti K."/>
            <person name="Lee E."/>
            <person name="Li S."/>
            <person name="Lovin D.D."/>
            <person name="Mao C."/>
            <person name="Mauceli E."/>
            <person name="Menck C.F."/>
            <person name="Miller J.R."/>
            <person name="Montgomery P."/>
            <person name="Mori A."/>
            <person name="Nascimento A.L."/>
            <person name="Naveira H.F."/>
            <person name="Nusbaum C."/>
            <person name="O'leary S."/>
            <person name="Orvis J."/>
            <person name="Pertea M."/>
            <person name="Quesneville H."/>
            <person name="Reidenbach K.R."/>
            <person name="Rogers Y.H."/>
            <person name="Roth C.W."/>
            <person name="Schneider J.R."/>
            <person name="Schatz M."/>
            <person name="Shumway M."/>
            <person name="Stanke M."/>
            <person name="Stinson E.O."/>
            <person name="Tubio J.M."/>
            <person name="Vanzee J.P."/>
            <person name="Verjovski-Almeida S."/>
            <person name="Werner D."/>
            <person name="White O."/>
            <person name="Wyder S."/>
            <person name="Zeng Q."/>
            <person name="Zhao Q."/>
            <person name="Zhao Y."/>
            <person name="Hill C.A."/>
            <person name="Raikhel A.S."/>
            <person name="Soares M.B."/>
            <person name="Knudson D.L."/>
            <person name="Lee N.H."/>
            <person name="Galagan J."/>
            <person name="Salzberg S.L."/>
            <person name="Paulsen I.T."/>
            <person name="Dimopoulos G."/>
            <person name="Collins F.H."/>
            <person name="Birren B."/>
            <person name="Fraser-Liggett C.M."/>
            <person name="Severson D.W."/>
        </authorList>
    </citation>
    <scope>NUCLEOTIDE SEQUENCE [LARGE SCALE GENOMIC DNA]</scope>
    <source>
        <strain evidence="5">Liverpool</strain>
    </source>
</reference>
<feature type="domain" description="EF-hand" evidence="4">
    <location>
        <begin position="45"/>
        <end position="80"/>
    </location>
</feature>
<dbReference type="GO" id="GO:0005509">
    <property type="term" value="F:calcium ion binding"/>
    <property type="evidence" value="ECO:0007669"/>
    <property type="project" value="InterPro"/>
</dbReference>
<gene>
    <name evidence="5" type="ORF">AaeL_AAEL005891</name>
</gene>
<evidence type="ECO:0000313" key="5">
    <source>
        <dbReference type="EMBL" id="EAT42608.1"/>
    </source>
</evidence>
<dbReference type="OrthoDB" id="26525at2759"/>
<evidence type="ECO:0000256" key="3">
    <source>
        <dbReference type="ARBA" id="ARBA00022837"/>
    </source>
</evidence>
<reference evidence="5" key="1">
    <citation type="submission" date="2005-10" db="EMBL/GenBank/DDBJ databases">
        <authorList>
            <person name="Loftus B.J."/>
            <person name="Nene V.M."/>
            <person name="Hannick L.I."/>
            <person name="Bidwell S."/>
            <person name="Haas B."/>
            <person name="Amedeo P."/>
            <person name="Orvis J."/>
            <person name="Wortman J.R."/>
            <person name="White O.R."/>
            <person name="Salzberg S."/>
            <person name="Shumway M."/>
            <person name="Koo H."/>
            <person name="Zhao Y."/>
            <person name="Holmes M."/>
            <person name="Miller J."/>
            <person name="Schatz M."/>
            <person name="Pop M."/>
            <person name="Pai G."/>
            <person name="Utterback T."/>
            <person name="Rogers Y.-H."/>
            <person name="Kravitz S."/>
            <person name="Fraser C.M."/>
        </authorList>
    </citation>
    <scope>NUCLEOTIDE SEQUENCE</scope>
    <source>
        <strain evidence="5">Liverpool</strain>
    </source>
</reference>
<dbReference type="PANTHER" id="PTHR23048:SF0">
    <property type="entry name" value="CALMODULIN LIKE 3"/>
    <property type="match status" value="1"/>
</dbReference>
<dbReference type="FunFam" id="1.10.238.10:FF:000251">
    <property type="entry name" value="Calmodulin-related protein 97A"/>
    <property type="match status" value="1"/>
</dbReference>
<dbReference type="GO" id="GO:0016460">
    <property type="term" value="C:myosin II complex"/>
    <property type="evidence" value="ECO:0007669"/>
    <property type="project" value="TreeGrafter"/>
</dbReference>
<dbReference type="SMART" id="SM00054">
    <property type="entry name" value="EFh"/>
    <property type="match status" value="4"/>
</dbReference>
<accession>A0A1S4FBU1</accession>
<dbReference type="CDD" id="cd00051">
    <property type="entry name" value="EFh"/>
    <property type="match status" value="2"/>
</dbReference>
<dbReference type="HOGENOM" id="CLU_061288_2_0_1"/>